<feature type="region of interest" description="Disordered" evidence="1">
    <location>
        <begin position="1"/>
        <end position="25"/>
    </location>
</feature>
<name>A0AAD9MK59_PROWI</name>
<feature type="compositionally biased region" description="Polar residues" evidence="1">
    <location>
        <begin position="310"/>
        <end position="329"/>
    </location>
</feature>
<evidence type="ECO:0000256" key="1">
    <source>
        <dbReference type="SAM" id="MobiDB-lite"/>
    </source>
</evidence>
<accession>A0AAD9MK59</accession>
<dbReference type="GO" id="GO:0006338">
    <property type="term" value="P:chromatin remodeling"/>
    <property type="evidence" value="ECO:0007669"/>
    <property type="project" value="InterPro"/>
</dbReference>
<feature type="region of interest" description="Disordered" evidence="1">
    <location>
        <begin position="300"/>
        <end position="352"/>
    </location>
</feature>
<gene>
    <name evidence="2" type="ORF">QBZ16_001494</name>
</gene>
<organism evidence="2 3">
    <name type="scientific">Prototheca wickerhamii</name>
    <dbReference type="NCBI Taxonomy" id="3111"/>
    <lineage>
        <taxon>Eukaryota</taxon>
        <taxon>Viridiplantae</taxon>
        <taxon>Chlorophyta</taxon>
        <taxon>core chlorophytes</taxon>
        <taxon>Trebouxiophyceae</taxon>
        <taxon>Chlorellales</taxon>
        <taxon>Chlorellaceae</taxon>
        <taxon>Prototheca</taxon>
    </lineage>
</organism>
<comment type="caution">
    <text evidence="2">The sequence shown here is derived from an EMBL/GenBank/DDBJ whole genome shotgun (WGS) entry which is preliminary data.</text>
</comment>
<feature type="compositionally biased region" description="Polar residues" evidence="1">
    <location>
        <begin position="216"/>
        <end position="226"/>
    </location>
</feature>
<feature type="compositionally biased region" description="Basic and acidic residues" evidence="1">
    <location>
        <begin position="263"/>
        <end position="273"/>
    </location>
</feature>
<proteinExistence type="predicted"/>
<keyword evidence="3" id="KW-1185">Reference proteome</keyword>
<evidence type="ECO:0000313" key="2">
    <source>
        <dbReference type="EMBL" id="KAK2075753.1"/>
    </source>
</evidence>
<dbReference type="Pfam" id="PF04855">
    <property type="entry name" value="SNF5"/>
    <property type="match status" value="1"/>
</dbReference>
<dbReference type="InterPro" id="IPR006939">
    <property type="entry name" value="SNF5"/>
</dbReference>
<dbReference type="AlphaFoldDB" id="A0AAD9MK59"/>
<dbReference type="GO" id="GO:0000228">
    <property type="term" value="C:nuclear chromosome"/>
    <property type="evidence" value="ECO:0007669"/>
    <property type="project" value="InterPro"/>
</dbReference>
<sequence length="362" mass="38551">MEAKGDLEGNAGAPPAQRTGPLKPGVRNELVPVTLRLEYKGRRIADKFLWSSRDGPQAALEFARGFCQDHRLHLGHAPTLAQEILRQVGAWMAALPTSTQEEGDAKSPCLQTIRLDCVVGQTRLQDCFQWDMNDPNPGAPELFALRLCDELDLGGAWPLELAICLRHQLALRARHLASAGAPQEEAAEPRPGDWGPRVSTLSREELAALLAARGTPSRTAGSQNRPEQAPPESMEGAPSATGQRQLRKRRGTRLAALLSSELGEAKDAPEPREGPSPPTRPRLGGAVDAQAAMGLPAAAYEQGREEPTGRTGSASSLSNMLPSGFSQGLGQMPSVGGPLDNGLPPAAPPPISQYANLFADMF</sequence>
<protein>
    <submittedName>
        <fullName evidence="2">Uncharacterized protein</fullName>
    </submittedName>
</protein>
<reference evidence="2" key="1">
    <citation type="submission" date="2021-01" db="EMBL/GenBank/DDBJ databases">
        <authorList>
            <person name="Eckstrom K.M.E."/>
        </authorList>
    </citation>
    <scope>NUCLEOTIDE SEQUENCE</scope>
    <source>
        <strain evidence="2">UVCC 0001</strain>
    </source>
</reference>
<evidence type="ECO:0000313" key="3">
    <source>
        <dbReference type="Proteomes" id="UP001255856"/>
    </source>
</evidence>
<feature type="region of interest" description="Disordered" evidence="1">
    <location>
        <begin position="212"/>
        <end position="285"/>
    </location>
</feature>
<dbReference type="EMBL" id="JASFZW010000013">
    <property type="protein sequence ID" value="KAK2075753.1"/>
    <property type="molecule type" value="Genomic_DNA"/>
</dbReference>
<dbReference type="Proteomes" id="UP001255856">
    <property type="component" value="Unassembled WGS sequence"/>
</dbReference>